<dbReference type="RefSeq" id="XP_032826394.1">
    <property type="nucleotide sequence ID" value="XM_032970503.1"/>
</dbReference>
<evidence type="ECO:0000256" key="1">
    <source>
        <dbReference type="ARBA" id="ARBA00006927"/>
    </source>
</evidence>
<reference evidence="5 6" key="1">
    <citation type="submission" date="2025-04" db="UniProtKB">
        <authorList>
            <consortium name="RefSeq"/>
        </authorList>
    </citation>
    <scope>IDENTIFICATION</scope>
    <source>
        <tissue evidence="5 6">Sperm</tissue>
    </source>
</reference>
<dbReference type="GO" id="GO:0030425">
    <property type="term" value="C:dendrite"/>
    <property type="evidence" value="ECO:0007669"/>
    <property type="project" value="TreeGrafter"/>
</dbReference>
<dbReference type="GO" id="GO:0031175">
    <property type="term" value="P:neuron projection development"/>
    <property type="evidence" value="ECO:0007669"/>
    <property type="project" value="TreeGrafter"/>
</dbReference>
<organism evidence="4 5">
    <name type="scientific">Petromyzon marinus</name>
    <name type="common">Sea lamprey</name>
    <dbReference type="NCBI Taxonomy" id="7757"/>
    <lineage>
        <taxon>Eukaryota</taxon>
        <taxon>Metazoa</taxon>
        <taxon>Chordata</taxon>
        <taxon>Craniata</taxon>
        <taxon>Vertebrata</taxon>
        <taxon>Cyclostomata</taxon>
        <taxon>Hyperoartia</taxon>
        <taxon>Petromyzontiformes</taxon>
        <taxon>Petromyzontidae</taxon>
        <taxon>Petromyzon</taxon>
    </lineage>
</organism>
<dbReference type="InterPro" id="IPR008709">
    <property type="entry name" value="Neurochondrin"/>
</dbReference>
<dbReference type="GO" id="GO:0048168">
    <property type="term" value="P:regulation of neuronal synaptic plasticity"/>
    <property type="evidence" value="ECO:0007669"/>
    <property type="project" value="TreeGrafter"/>
</dbReference>
<sequence>MLKVRDARLSGDERVDDGGHESKPCEDNDDLSSSMQRCLNALREARNDSEQFAALLLVTKMLAVENTNAKKRRRIFDAIGFTFINRLLLPSAASNVSTVNEYRSLGIAILACFCTDSELVLNSQVLNKVHILGEILALDQPHEESEDLNLYRSVVDDCYQCYQGIIAAPGGFNHLLTEEVLSALCNVLVRKSHSWEKGLQLLIHLLNARSSECWAKAEENLSKVLKHFCVQFANSNDGNKFDVCELLPNFLPPLEIFQKCTQCSECFRTIHAELFGILNSKISGAQRDPALKLASAMINLYSLDWILPGNKSAKDTFFALIVNLACIEVRMCLEDTDSATVANKHAILIACYSILENAVELLTTAEHQFSRVWCNQIVTKMEEAFSAVIYYLKQQVLEEWIGDSFVFASVRVLGSWMAEENLTLKKEIMEIIPSLMQYCWKMQDNEAEPAAKTVEQNPRQFVGDRTVDPLRFLLPGLCHLTAEDDARKLLLEQNLHVLLRLSFQRQWELFKRLMSDEELQTYPDVEMTLRYQCSIFLNLVVTEPQFVKTDENFASLLTLLMDALPLVIGRDCLLILAGNVCALSLMLIRVLDIPALSKATSQQFFTAVIEFISKPYLLQKSTVDGEQSVVVMRSGYKECWEDISELWFLGMQGLGACLARLEWLPLVLLDSGWLLEILQLLANAETKQVAPDLLQSFQSLLTETSLRSSRCKDFVLQHAGRQLSDRYNMDSLKKALDH</sequence>
<keyword evidence="4" id="KW-1185">Reference proteome</keyword>
<evidence type="ECO:0000313" key="5">
    <source>
        <dbReference type="RefSeq" id="XP_032826394.1"/>
    </source>
</evidence>
<evidence type="ECO:0000313" key="6">
    <source>
        <dbReference type="RefSeq" id="XP_032826402.1"/>
    </source>
</evidence>
<gene>
    <name evidence="5 6" type="primary">NCDN</name>
</gene>
<dbReference type="CTD" id="23154"/>
<dbReference type="Pfam" id="PF05536">
    <property type="entry name" value="Neurochondrin"/>
    <property type="match status" value="1"/>
</dbReference>
<protein>
    <recommendedName>
        <fullName evidence="2">Neurochondrin</fullName>
    </recommendedName>
</protein>
<evidence type="ECO:0000256" key="3">
    <source>
        <dbReference type="SAM" id="MobiDB-lite"/>
    </source>
</evidence>
<feature type="compositionally biased region" description="Basic and acidic residues" evidence="3">
    <location>
        <begin position="1"/>
        <end position="26"/>
    </location>
</feature>
<proteinExistence type="inferred from homology"/>
<evidence type="ECO:0000256" key="2">
    <source>
        <dbReference type="ARBA" id="ARBA00018324"/>
    </source>
</evidence>
<dbReference type="GeneID" id="116951687"/>
<dbReference type="PANTHER" id="PTHR13109">
    <property type="entry name" value="NEUROCHONDRIN"/>
    <property type="match status" value="1"/>
</dbReference>
<evidence type="ECO:0000313" key="4">
    <source>
        <dbReference type="Proteomes" id="UP001318040"/>
    </source>
</evidence>
<name>A0AAJ7TZE8_PETMA</name>
<feature type="region of interest" description="Disordered" evidence="3">
    <location>
        <begin position="1"/>
        <end position="32"/>
    </location>
</feature>
<comment type="similarity">
    <text evidence="1">Belongs to the neurochondrin family.</text>
</comment>
<accession>A0AAJ7TZE8</accession>
<dbReference type="RefSeq" id="XP_032826402.1">
    <property type="nucleotide sequence ID" value="XM_032970511.1"/>
</dbReference>
<dbReference type="Proteomes" id="UP001318040">
    <property type="component" value="Chromosome 3"/>
</dbReference>
<dbReference type="PANTHER" id="PTHR13109:SF7">
    <property type="entry name" value="NEUROCHONDRIN"/>
    <property type="match status" value="1"/>
</dbReference>
<dbReference type="AlphaFoldDB" id="A0AAJ7TZE8"/>
<dbReference type="KEGG" id="pmrn:116951687"/>